<evidence type="ECO:0000313" key="8">
    <source>
        <dbReference type="EnsemblMetazoa" id="XP_031778274"/>
    </source>
</evidence>
<reference evidence="8" key="1">
    <citation type="submission" date="2021-01" db="UniProtKB">
        <authorList>
            <consortium name="EnsemblMetazoa"/>
        </authorList>
    </citation>
    <scope>IDENTIFICATION</scope>
</reference>
<dbReference type="InterPro" id="IPR009621">
    <property type="entry name" value="UPF0239"/>
</dbReference>
<dbReference type="PANTHER" id="PTHR14409">
    <property type="entry name" value="MANNOSIDASE, BETA A, LYSOSOMAL-LIKE, MANBAL PROTEIN"/>
    <property type="match status" value="1"/>
</dbReference>
<dbReference type="SMR" id="A0A7M7PZ06"/>
<keyword evidence="5 7" id="KW-0472">Membrane</keyword>
<dbReference type="OrthoDB" id="10040809at2759"/>
<dbReference type="KEGG" id="nvi:107981807"/>
<dbReference type="AlphaFoldDB" id="A0A7M7PZ06"/>
<evidence type="ECO:0008006" key="10">
    <source>
        <dbReference type="Google" id="ProtNLM"/>
    </source>
</evidence>
<protein>
    <recommendedName>
        <fullName evidence="10">Protein anon-73B1</fullName>
    </recommendedName>
</protein>
<evidence type="ECO:0000256" key="6">
    <source>
        <dbReference type="SAM" id="MobiDB-lite"/>
    </source>
</evidence>
<accession>A0A7M7PZ06</accession>
<evidence type="ECO:0000256" key="2">
    <source>
        <dbReference type="ARBA" id="ARBA00006839"/>
    </source>
</evidence>
<dbReference type="Proteomes" id="UP000002358">
    <property type="component" value="Unassembled WGS sequence"/>
</dbReference>
<evidence type="ECO:0000313" key="9">
    <source>
        <dbReference type="Proteomes" id="UP000002358"/>
    </source>
</evidence>
<evidence type="ECO:0000256" key="1">
    <source>
        <dbReference type="ARBA" id="ARBA00004167"/>
    </source>
</evidence>
<keyword evidence="9" id="KW-1185">Reference proteome</keyword>
<evidence type="ECO:0000256" key="4">
    <source>
        <dbReference type="ARBA" id="ARBA00022989"/>
    </source>
</evidence>
<keyword evidence="4 7" id="KW-1133">Transmembrane helix</keyword>
<evidence type="ECO:0000256" key="7">
    <source>
        <dbReference type="SAM" id="Phobius"/>
    </source>
</evidence>
<proteinExistence type="inferred from homology"/>
<feature type="transmembrane region" description="Helical" evidence="7">
    <location>
        <begin position="31"/>
        <end position="53"/>
    </location>
</feature>
<dbReference type="FunCoup" id="A0A7M7PZ06">
    <property type="interactions" value="44"/>
</dbReference>
<feature type="region of interest" description="Disordered" evidence="6">
    <location>
        <begin position="66"/>
        <end position="97"/>
    </location>
</feature>
<sequence length="97" mass="11240">MKFQREFSMADYDPQLKRLLLPPEESFFEVLIRYGLYVGAVFQVACLLAIVIYHGSSSDSIAALKDDPSDIECSENSPQVTPRRPHRPRKQEKKKRR</sequence>
<dbReference type="GO" id="GO:0016020">
    <property type="term" value="C:membrane"/>
    <property type="evidence" value="ECO:0007669"/>
    <property type="project" value="UniProtKB-SubCell"/>
</dbReference>
<organism evidence="8 9">
    <name type="scientific">Nasonia vitripennis</name>
    <name type="common">Parasitic wasp</name>
    <dbReference type="NCBI Taxonomy" id="7425"/>
    <lineage>
        <taxon>Eukaryota</taxon>
        <taxon>Metazoa</taxon>
        <taxon>Ecdysozoa</taxon>
        <taxon>Arthropoda</taxon>
        <taxon>Hexapoda</taxon>
        <taxon>Insecta</taxon>
        <taxon>Pterygota</taxon>
        <taxon>Neoptera</taxon>
        <taxon>Endopterygota</taxon>
        <taxon>Hymenoptera</taxon>
        <taxon>Apocrita</taxon>
        <taxon>Proctotrupomorpha</taxon>
        <taxon>Chalcidoidea</taxon>
        <taxon>Pteromalidae</taxon>
        <taxon>Pteromalinae</taxon>
        <taxon>Nasonia</taxon>
    </lineage>
</organism>
<dbReference type="Pfam" id="PF06783">
    <property type="entry name" value="UPF0239"/>
    <property type="match status" value="1"/>
</dbReference>
<evidence type="ECO:0000256" key="5">
    <source>
        <dbReference type="ARBA" id="ARBA00023136"/>
    </source>
</evidence>
<name>A0A7M7PZ06_NASVI</name>
<keyword evidence="3 7" id="KW-0812">Transmembrane</keyword>
<feature type="compositionally biased region" description="Basic residues" evidence="6">
    <location>
        <begin position="83"/>
        <end position="97"/>
    </location>
</feature>
<dbReference type="PANTHER" id="PTHR14409:SF0">
    <property type="entry name" value="PROTEIN MANBAL"/>
    <property type="match status" value="1"/>
</dbReference>
<comment type="similarity">
    <text evidence="2">Belongs to the UPF0239 family.</text>
</comment>
<dbReference type="InParanoid" id="A0A7M7PZ06"/>
<dbReference type="EnsemblMetazoa" id="XM_031922414">
    <property type="protein sequence ID" value="XP_031778274"/>
    <property type="gene ID" value="LOC107981807"/>
</dbReference>
<evidence type="ECO:0000256" key="3">
    <source>
        <dbReference type="ARBA" id="ARBA00022692"/>
    </source>
</evidence>
<dbReference type="GeneID" id="107981807"/>
<dbReference type="RefSeq" id="XP_031778274.1">
    <property type="nucleotide sequence ID" value="XM_031922414.2"/>
</dbReference>
<comment type="subcellular location">
    <subcellularLocation>
        <location evidence="1">Membrane</location>
        <topology evidence="1">Single-pass membrane protein</topology>
    </subcellularLocation>
</comment>